<dbReference type="HOGENOM" id="CLU_3051828_0_0_1"/>
<evidence type="ECO:0000313" key="1">
    <source>
        <dbReference type="EMBL" id="EGO20479.1"/>
    </source>
</evidence>
<dbReference type="KEGG" id="sla:SERLADRAFT_476703"/>
<accession>F8P7S1</accession>
<sequence>MYGRVTTAFGLRSQNLHAVRLWSSSSATNLEPVDTSYTGLLDNGSRFWWPVLVI</sequence>
<proteinExistence type="predicted"/>
<dbReference type="Proteomes" id="UP000008064">
    <property type="component" value="Unassembled WGS sequence"/>
</dbReference>
<dbReference type="GeneID" id="18820859"/>
<gene>
    <name evidence="1" type="ORF">SERLADRAFT_476703</name>
</gene>
<protein>
    <submittedName>
        <fullName evidence="1">Uncharacterized protein</fullName>
    </submittedName>
</protein>
<reference evidence="1" key="1">
    <citation type="submission" date="2011-04" db="EMBL/GenBank/DDBJ databases">
        <title>Evolution of plant cell wall degrading machinery underlies the functional diversity of forest fungi.</title>
        <authorList>
            <consortium name="US DOE Joint Genome Institute (JGI-PGF)"/>
            <person name="Eastwood D.C."/>
            <person name="Floudas D."/>
            <person name="Binder M."/>
            <person name="Majcherczyk A."/>
            <person name="Schneider P."/>
            <person name="Aerts A."/>
            <person name="Asiegbu F.O."/>
            <person name="Baker S.E."/>
            <person name="Barry K."/>
            <person name="Bendiksby M."/>
            <person name="Blumentritt M."/>
            <person name="Coutinho P.M."/>
            <person name="Cullen D."/>
            <person name="Cullen D."/>
            <person name="Gathman A."/>
            <person name="Goodell B."/>
            <person name="Henrissat B."/>
            <person name="Ihrmark K."/>
            <person name="Kauserud H."/>
            <person name="Kohler A."/>
            <person name="LaButti K."/>
            <person name="Lapidus A."/>
            <person name="Lavin J.L."/>
            <person name="Lee Y.-H."/>
            <person name="Lindquist E."/>
            <person name="Lilly W."/>
            <person name="Lucas S."/>
            <person name="Morin E."/>
            <person name="Murat C."/>
            <person name="Oguiza J.A."/>
            <person name="Park J."/>
            <person name="Pisabarro A.G."/>
            <person name="Riley R."/>
            <person name="Rosling A."/>
            <person name="Salamov A."/>
            <person name="Schmidt O."/>
            <person name="Schmutz J."/>
            <person name="Skrede I."/>
            <person name="Stenlid J."/>
            <person name="Wiebenga A."/>
            <person name="Xie X."/>
            <person name="Kues U."/>
            <person name="Hibbett D.S."/>
            <person name="Hoffmeister D."/>
            <person name="Hogberg N."/>
            <person name="Martin F."/>
            <person name="Grigoriev I.V."/>
            <person name="Watkinson S.C."/>
        </authorList>
    </citation>
    <scope>NUCLEOTIDE SEQUENCE</scope>
    <source>
        <strain evidence="1">S7.9</strain>
    </source>
</reference>
<dbReference type="AlphaFoldDB" id="F8P7S1"/>
<organism>
    <name type="scientific">Serpula lacrymans var. lacrymans (strain S7.9)</name>
    <name type="common">Dry rot fungus</name>
    <dbReference type="NCBI Taxonomy" id="578457"/>
    <lineage>
        <taxon>Eukaryota</taxon>
        <taxon>Fungi</taxon>
        <taxon>Dikarya</taxon>
        <taxon>Basidiomycota</taxon>
        <taxon>Agaricomycotina</taxon>
        <taxon>Agaricomycetes</taxon>
        <taxon>Agaricomycetidae</taxon>
        <taxon>Boletales</taxon>
        <taxon>Coniophorineae</taxon>
        <taxon>Serpulaceae</taxon>
        <taxon>Serpula</taxon>
    </lineage>
</organism>
<dbReference type="RefSeq" id="XP_007322445.1">
    <property type="nucleotide sequence ID" value="XM_007322383.1"/>
</dbReference>
<dbReference type="EMBL" id="GL945440">
    <property type="protein sequence ID" value="EGO20479.1"/>
    <property type="molecule type" value="Genomic_DNA"/>
</dbReference>
<name>F8P7S1_SERL9</name>